<dbReference type="RefSeq" id="WP_405281556.1">
    <property type="nucleotide sequence ID" value="NZ_CP144380.1"/>
</dbReference>
<sequence>MTAHHEPSDAVLVRRIRTGDDGAYGALVGRYMKSAYAVAYSVTGRHEDAEDAVQESFLVALQRLDECRNPERFAGWLLTIVRNRSRNLVRRESLRSADPIPPGTSNRGPGPDRVTEQVELREQLQEALETLPPVQREIVLLHDLEGWKHREIADRLDLPSGTVRSHLHFARKALRSVLGGSLNLSER</sequence>
<accession>A0ABU9E9Z7</accession>
<dbReference type="CDD" id="cd06171">
    <property type="entry name" value="Sigma70_r4"/>
    <property type="match status" value="1"/>
</dbReference>
<evidence type="ECO:0000256" key="4">
    <source>
        <dbReference type="ARBA" id="ARBA00023125"/>
    </source>
</evidence>
<dbReference type="EMBL" id="JBBHLI010000006">
    <property type="protein sequence ID" value="MEK9501553.1"/>
    <property type="molecule type" value="Genomic_DNA"/>
</dbReference>
<evidence type="ECO:0000256" key="3">
    <source>
        <dbReference type="ARBA" id="ARBA00023082"/>
    </source>
</evidence>
<dbReference type="Gene3D" id="1.10.1740.10">
    <property type="match status" value="1"/>
</dbReference>
<evidence type="ECO:0000313" key="10">
    <source>
        <dbReference type="Proteomes" id="UP001484239"/>
    </source>
</evidence>
<dbReference type="SUPFAM" id="SSF88659">
    <property type="entry name" value="Sigma3 and sigma4 domains of RNA polymerase sigma factors"/>
    <property type="match status" value="1"/>
</dbReference>
<organism evidence="9 10">
    <name type="scientific">Gaopeijia maritima</name>
    <dbReference type="NCBI Taxonomy" id="3119007"/>
    <lineage>
        <taxon>Bacteria</taxon>
        <taxon>Pseudomonadati</taxon>
        <taxon>Gemmatimonadota</taxon>
        <taxon>Longimicrobiia</taxon>
        <taxon>Gaopeijiales</taxon>
        <taxon>Gaopeijiaceae</taxon>
        <taxon>Gaopeijia</taxon>
    </lineage>
</organism>
<dbReference type="Pfam" id="PF04542">
    <property type="entry name" value="Sigma70_r2"/>
    <property type="match status" value="1"/>
</dbReference>
<evidence type="ECO:0000256" key="5">
    <source>
        <dbReference type="ARBA" id="ARBA00023163"/>
    </source>
</evidence>
<evidence type="ECO:0000256" key="2">
    <source>
        <dbReference type="ARBA" id="ARBA00023015"/>
    </source>
</evidence>
<comment type="caution">
    <text evidence="9">The sequence shown here is derived from an EMBL/GenBank/DDBJ whole genome shotgun (WGS) entry which is preliminary data.</text>
</comment>
<keyword evidence="5" id="KW-0804">Transcription</keyword>
<dbReference type="Gene3D" id="1.10.10.10">
    <property type="entry name" value="Winged helix-like DNA-binding domain superfamily/Winged helix DNA-binding domain"/>
    <property type="match status" value="1"/>
</dbReference>
<name>A0ABU9E9Z7_9BACT</name>
<feature type="domain" description="RNA polymerase sigma-70 region 2" evidence="7">
    <location>
        <begin position="27"/>
        <end position="93"/>
    </location>
</feature>
<dbReference type="Pfam" id="PF08281">
    <property type="entry name" value="Sigma70_r4_2"/>
    <property type="match status" value="1"/>
</dbReference>
<evidence type="ECO:0000259" key="8">
    <source>
        <dbReference type="Pfam" id="PF08281"/>
    </source>
</evidence>
<keyword evidence="2" id="KW-0805">Transcription regulation</keyword>
<dbReference type="InterPro" id="IPR013324">
    <property type="entry name" value="RNA_pol_sigma_r3/r4-like"/>
</dbReference>
<dbReference type="InterPro" id="IPR013249">
    <property type="entry name" value="RNA_pol_sigma70_r4_t2"/>
</dbReference>
<dbReference type="PANTHER" id="PTHR43133">
    <property type="entry name" value="RNA POLYMERASE ECF-TYPE SIGMA FACTO"/>
    <property type="match status" value="1"/>
</dbReference>
<feature type="domain" description="RNA polymerase sigma factor 70 region 4 type 2" evidence="8">
    <location>
        <begin position="121"/>
        <end position="174"/>
    </location>
</feature>
<protein>
    <submittedName>
        <fullName evidence="9">Sigma-70 family RNA polymerase sigma factor</fullName>
    </submittedName>
</protein>
<keyword evidence="10" id="KW-1185">Reference proteome</keyword>
<dbReference type="InterPro" id="IPR013325">
    <property type="entry name" value="RNA_pol_sigma_r2"/>
</dbReference>
<keyword evidence="4" id="KW-0238">DNA-binding</keyword>
<evidence type="ECO:0000313" key="9">
    <source>
        <dbReference type="EMBL" id="MEK9501553.1"/>
    </source>
</evidence>
<dbReference type="PANTHER" id="PTHR43133:SF8">
    <property type="entry name" value="RNA POLYMERASE SIGMA FACTOR HI_1459-RELATED"/>
    <property type="match status" value="1"/>
</dbReference>
<keyword evidence="3" id="KW-0731">Sigma factor</keyword>
<evidence type="ECO:0000256" key="1">
    <source>
        <dbReference type="ARBA" id="ARBA00010641"/>
    </source>
</evidence>
<evidence type="ECO:0000256" key="6">
    <source>
        <dbReference type="SAM" id="MobiDB-lite"/>
    </source>
</evidence>
<dbReference type="InterPro" id="IPR036388">
    <property type="entry name" value="WH-like_DNA-bd_sf"/>
</dbReference>
<dbReference type="InterPro" id="IPR039425">
    <property type="entry name" value="RNA_pol_sigma-70-like"/>
</dbReference>
<dbReference type="InterPro" id="IPR014284">
    <property type="entry name" value="RNA_pol_sigma-70_dom"/>
</dbReference>
<reference evidence="9 10" key="1">
    <citation type="submission" date="2024-02" db="EMBL/GenBank/DDBJ databases">
        <title>A novel Gemmatimonadota bacterium.</title>
        <authorList>
            <person name="Du Z.-J."/>
            <person name="Ye Y.-Q."/>
        </authorList>
    </citation>
    <scope>NUCLEOTIDE SEQUENCE [LARGE SCALE GENOMIC DNA]</scope>
    <source>
        <strain evidence="9 10">DH-20</strain>
    </source>
</reference>
<dbReference type="InterPro" id="IPR007627">
    <property type="entry name" value="RNA_pol_sigma70_r2"/>
</dbReference>
<dbReference type="SUPFAM" id="SSF88946">
    <property type="entry name" value="Sigma2 domain of RNA polymerase sigma factors"/>
    <property type="match status" value="1"/>
</dbReference>
<comment type="similarity">
    <text evidence="1">Belongs to the sigma-70 factor family. ECF subfamily.</text>
</comment>
<proteinExistence type="inferred from homology"/>
<evidence type="ECO:0000259" key="7">
    <source>
        <dbReference type="Pfam" id="PF04542"/>
    </source>
</evidence>
<dbReference type="NCBIfam" id="TIGR02937">
    <property type="entry name" value="sigma70-ECF"/>
    <property type="match status" value="1"/>
</dbReference>
<feature type="region of interest" description="Disordered" evidence="6">
    <location>
        <begin position="92"/>
        <end position="115"/>
    </location>
</feature>
<gene>
    <name evidence="9" type="ORF">WI372_11235</name>
</gene>
<dbReference type="Proteomes" id="UP001484239">
    <property type="component" value="Unassembled WGS sequence"/>
</dbReference>